<protein>
    <submittedName>
        <fullName evidence="1">Uncharacterized protein</fullName>
    </submittedName>
</protein>
<dbReference type="Proteomes" id="UP000178892">
    <property type="component" value="Unassembled WGS sequence"/>
</dbReference>
<reference evidence="1 2" key="1">
    <citation type="journal article" date="2016" name="Nat. Commun.">
        <title>Thousands of microbial genomes shed light on interconnected biogeochemical processes in an aquifer system.</title>
        <authorList>
            <person name="Anantharaman K."/>
            <person name="Brown C.T."/>
            <person name="Hug L.A."/>
            <person name="Sharon I."/>
            <person name="Castelle C.J."/>
            <person name="Probst A.J."/>
            <person name="Thomas B.C."/>
            <person name="Singh A."/>
            <person name="Wilkins M.J."/>
            <person name="Karaoz U."/>
            <person name="Brodie E.L."/>
            <person name="Williams K.H."/>
            <person name="Hubbard S.S."/>
            <person name="Banfield J.F."/>
        </authorList>
    </citation>
    <scope>NUCLEOTIDE SEQUENCE [LARGE SCALE GENOMIC DNA]</scope>
</reference>
<proteinExistence type="predicted"/>
<gene>
    <name evidence="1" type="ORF">A2720_03460</name>
</gene>
<dbReference type="EMBL" id="MFEL01000009">
    <property type="protein sequence ID" value="OGE81293.1"/>
    <property type="molecule type" value="Genomic_DNA"/>
</dbReference>
<evidence type="ECO:0000313" key="1">
    <source>
        <dbReference type="EMBL" id="OGE81293.1"/>
    </source>
</evidence>
<comment type="caution">
    <text evidence="1">The sequence shown here is derived from an EMBL/GenBank/DDBJ whole genome shotgun (WGS) entry which is preliminary data.</text>
</comment>
<dbReference type="AlphaFoldDB" id="A0A1F5NUK2"/>
<organism evidence="1 2">
    <name type="scientific">Candidatus Doudnabacteria bacterium RIFCSPHIGHO2_01_FULL_46_24</name>
    <dbReference type="NCBI Taxonomy" id="1817825"/>
    <lineage>
        <taxon>Bacteria</taxon>
        <taxon>Candidatus Doudnaibacteriota</taxon>
    </lineage>
</organism>
<name>A0A1F5NUK2_9BACT</name>
<evidence type="ECO:0000313" key="2">
    <source>
        <dbReference type="Proteomes" id="UP000178892"/>
    </source>
</evidence>
<sequence length="128" mass="15121">MKYNLIVNLTPPRNSVLWIVSPIDQRLIIRPSCNIESSLIFPGKFPDDYYLYKDVVKMAQIIRQTNFYPKNHHAIKSIRRALFFFGGGEYMWPGKNIMIDYWGDTSKFPRCVNLFDGTIFRKFSDFII</sequence>
<accession>A0A1F5NUK2</accession>